<evidence type="ECO:0000313" key="2">
    <source>
        <dbReference type="EMBL" id="QSE95779.1"/>
    </source>
</evidence>
<evidence type="ECO:0000313" key="3">
    <source>
        <dbReference type="Proteomes" id="UP000662986"/>
    </source>
</evidence>
<feature type="compositionally biased region" description="Basic residues" evidence="1">
    <location>
        <begin position="94"/>
        <end position="103"/>
    </location>
</feature>
<keyword evidence="3" id="KW-1185">Reference proteome</keyword>
<proteinExistence type="predicted"/>
<reference evidence="2 3" key="2">
    <citation type="journal article" date="2022" name="Arch. Microbiol.">
        <title>Rhodococcus pseudokoreensis sp. nov. isolated from the rhizosphere of young M26 apple rootstocks.</title>
        <authorList>
            <person name="Kampfer P."/>
            <person name="Glaeser S.P."/>
            <person name="Blom J."/>
            <person name="Wolf J."/>
            <person name="Benning S."/>
            <person name="Schloter M."/>
            <person name="Neumann-Schaal M."/>
        </authorList>
    </citation>
    <scope>NUCLEOTIDE SEQUENCE [LARGE SCALE GENOMIC DNA]</scope>
    <source>
        <strain evidence="2 3">R79</strain>
    </source>
</reference>
<sequence length="109" mass="12579">MTLLRMNYQLLRIPLQFVEDIAITQFDERAPARLAYEQLLIRCDRAAAHFLDDENADGRAAELHRRTTAVRVGIARKQQQADAEGGTLLDLQRARFHQRRQPRRATDPA</sequence>
<dbReference type="Proteomes" id="UP000662986">
    <property type="component" value="Chromosome"/>
</dbReference>
<evidence type="ECO:0000256" key="1">
    <source>
        <dbReference type="SAM" id="MobiDB-lite"/>
    </source>
</evidence>
<protein>
    <submittedName>
        <fullName evidence="2">Uncharacterized protein</fullName>
    </submittedName>
</protein>
<organism evidence="2 3">
    <name type="scientific">Rhodococcus pseudokoreensis</name>
    <dbReference type="NCBI Taxonomy" id="2811421"/>
    <lineage>
        <taxon>Bacteria</taxon>
        <taxon>Bacillati</taxon>
        <taxon>Actinomycetota</taxon>
        <taxon>Actinomycetes</taxon>
        <taxon>Mycobacteriales</taxon>
        <taxon>Nocardiaceae</taxon>
        <taxon>Rhodococcus</taxon>
    </lineage>
</organism>
<accession>A0A974WDV2</accession>
<dbReference type="EMBL" id="CP070619">
    <property type="protein sequence ID" value="QSE95779.1"/>
    <property type="molecule type" value="Genomic_DNA"/>
</dbReference>
<gene>
    <name evidence="2" type="ORF">JWS13_42270</name>
</gene>
<feature type="region of interest" description="Disordered" evidence="1">
    <location>
        <begin position="78"/>
        <end position="109"/>
    </location>
</feature>
<name>A0A974WDV2_9NOCA</name>
<reference evidence="2 3" key="1">
    <citation type="journal article" date="2021" name="Microbiol. Resour. Announc.">
        <title>Complete Genome Sequences of Two Rhodococcus sp. Strains with Large and Linear Chromosomes, Isolated from Apple Rhizosphere.</title>
        <authorList>
            <person name="Benning S."/>
            <person name="Brugnone N."/>
            <person name="Siani R."/>
            <person name="Kublik S."/>
            <person name="Schloter M."/>
            <person name="Rad V."/>
        </authorList>
    </citation>
    <scope>NUCLEOTIDE SEQUENCE [LARGE SCALE GENOMIC DNA]</scope>
    <source>
        <strain evidence="2 3">R79</strain>
    </source>
</reference>